<dbReference type="PANTHER" id="PTHR30055">
    <property type="entry name" value="HTH-TYPE TRANSCRIPTIONAL REGULATOR RUTR"/>
    <property type="match status" value="1"/>
</dbReference>
<organism evidence="4 5">
    <name type="scientific">Streptomyces lichenis</name>
    <dbReference type="NCBI Taxonomy" id="2306967"/>
    <lineage>
        <taxon>Bacteria</taxon>
        <taxon>Bacillati</taxon>
        <taxon>Actinomycetota</taxon>
        <taxon>Actinomycetes</taxon>
        <taxon>Kitasatosporales</taxon>
        <taxon>Streptomycetaceae</taxon>
        <taxon>Streptomyces</taxon>
    </lineage>
</organism>
<dbReference type="PROSITE" id="PS50977">
    <property type="entry name" value="HTH_TETR_2"/>
    <property type="match status" value="1"/>
</dbReference>
<dbReference type="RefSeq" id="WP_248636936.1">
    <property type="nucleotide sequence ID" value="NZ_JALPTH010000035.1"/>
</dbReference>
<name>A0ABT0IIG3_9ACTN</name>
<feature type="DNA-binding region" description="H-T-H motif" evidence="2">
    <location>
        <begin position="34"/>
        <end position="53"/>
    </location>
</feature>
<dbReference type="EMBL" id="JALPTH010000035">
    <property type="protein sequence ID" value="MCK8681106.1"/>
    <property type="molecule type" value="Genomic_DNA"/>
</dbReference>
<dbReference type="InterPro" id="IPR001647">
    <property type="entry name" value="HTH_TetR"/>
</dbReference>
<dbReference type="PANTHER" id="PTHR30055:SF209">
    <property type="entry name" value="POSSIBLE TRANSCRIPTIONAL REGULATORY PROTEIN (PROBABLY TETR-FAMILY)"/>
    <property type="match status" value="1"/>
</dbReference>
<evidence type="ECO:0000313" key="5">
    <source>
        <dbReference type="Proteomes" id="UP001522868"/>
    </source>
</evidence>
<feature type="domain" description="HTH tetR-type" evidence="3">
    <location>
        <begin position="11"/>
        <end position="71"/>
    </location>
</feature>
<reference evidence="4 5" key="1">
    <citation type="submission" date="2022-04" db="EMBL/GenBank/DDBJ databases">
        <title>Streptomyces sp. nov. LCR6-01 isolated from Lichen of Dirinaria sp.</title>
        <authorList>
            <person name="Kanchanasin P."/>
            <person name="Tanasupawat S."/>
            <person name="Phongsopitanun W."/>
        </authorList>
    </citation>
    <scope>NUCLEOTIDE SEQUENCE [LARGE SCALE GENOMIC DNA]</scope>
    <source>
        <strain evidence="4 5">LCR6-01</strain>
    </source>
</reference>
<protein>
    <submittedName>
        <fullName evidence="4">TetR/AcrR family transcriptional regulator</fullName>
    </submittedName>
</protein>
<dbReference type="SUPFAM" id="SSF46689">
    <property type="entry name" value="Homeodomain-like"/>
    <property type="match status" value="1"/>
</dbReference>
<keyword evidence="1 2" id="KW-0238">DNA-binding</keyword>
<dbReference type="InterPro" id="IPR009057">
    <property type="entry name" value="Homeodomain-like_sf"/>
</dbReference>
<dbReference type="PRINTS" id="PR00455">
    <property type="entry name" value="HTHTETR"/>
</dbReference>
<evidence type="ECO:0000313" key="4">
    <source>
        <dbReference type="EMBL" id="MCK8681106.1"/>
    </source>
</evidence>
<accession>A0ABT0IIG3</accession>
<dbReference type="Pfam" id="PF00440">
    <property type="entry name" value="TetR_N"/>
    <property type="match status" value="1"/>
</dbReference>
<keyword evidence="5" id="KW-1185">Reference proteome</keyword>
<gene>
    <name evidence="4" type="ORF">M1O15_27680</name>
</gene>
<proteinExistence type="predicted"/>
<evidence type="ECO:0000259" key="3">
    <source>
        <dbReference type="PROSITE" id="PS50977"/>
    </source>
</evidence>
<comment type="caution">
    <text evidence="4">The sequence shown here is derived from an EMBL/GenBank/DDBJ whole genome shotgun (WGS) entry which is preliminary data.</text>
</comment>
<sequence length="196" mass="20701">MSEPRRRADAVRNREAVLDAAEALFARGGADGVSMNAVAEAAGVGKGTVFRAFTDRTGLLQALAERRSAPLRQAVESGPPPLGPGAPPRERVVAVLNALLGAKLDNQGLYLALEEAGGAASPYRSPSYGWWHTVLRDELARLTGTAGRADFLAHALLAAVRADLVAHLTVDERLPVAELRRRLTAYAHSVIPPEGG</sequence>
<dbReference type="Gene3D" id="1.10.357.10">
    <property type="entry name" value="Tetracycline Repressor, domain 2"/>
    <property type="match status" value="1"/>
</dbReference>
<dbReference type="Proteomes" id="UP001522868">
    <property type="component" value="Unassembled WGS sequence"/>
</dbReference>
<evidence type="ECO:0000256" key="1">
    <source>
        <dbReference type="ARBA" id="ARBA00023125"/>
    </source>
</evidence>
<dbReference type="InterPro" id="IPR050109">
    <property type="entry name" value="HTH-type_TetR-like_transc_reg"/>
</dbReference>
<evidence type="ECO:0000256" key="2">
    <source>
        <dbReference type="PROSITE-ProRule" id="PRU00335"/>
    </source>
</evidence>